<protein>
    <submittedName>
        <fullName evidence="10">Peptidase M14</fullName>
    </submittedName>
</protein>
<dbReference type="InterPro" id="IPR029062">
    <property type="entry name" value="Class_I_gatase-like"/>
</dbReference>
<keyword evidence="5" id="KW-0862">Zinc</keyword>
<dbReference type="PANTHER" id="PTHR11705:SF143">
    <property type="entry name" value="SLL0236 PROTEIN"/>
    <property type="match status" value="1"/>
</dbReference>
<evidence type="ECO:0000256" key="8">
    <source>
        <dbReference type="SAM" id="SignalP"/>
    </source>
</evidence>
<reference evidence="10" key="2">
    <citation type="submission" date="2020-09" db="EMBL/GenBank/DDBJ databases">
        <authorList>
            <person name="Sun Q."/>
            <person name="Zhou Y."/>
        </authorList>
    </citation>
    <scope>NUCLEOTIDE SEQUENCE</scope>
    <source>
        <strain evidence="10">CGMCC 1.12921</strain>
    </source>
</reference>
<feature type="signal peptide" evidence="8">
    <location>
        <begin position="1"/>
        <end position="17"/>
    </location>
</feature>
<evidence type="ECO:0000256" key="4">
    <source>
        <dbReference type="ARBA" id="ARBA00022801"/>
    </source>
</evidence>
<evidence type="ECO:0000256" key="7">
    <source>
        <dbReference type="SAM" id="MobiDB-lite"/>
    </source>
</evidence>
<dbReference type="CDD" id="cd03143">
    <property type="entry name" value="A4_beta-galactosidase_middle_domain"/>
    <property type="match status" value="1"/>
</dbReference>
<dbReference type="GO" id="GO:0008270">
    <property type="term" value="F:zinc ion binding"/>
    <property type="evidence" value="ECO:0007669"/>
    <property type="project" value="InterPro"/>
</dbReference>
<dbReference type="Proteomes" id="UP000613582">
    <property type="component" value="Unassembled WGS sequence"/>
</dbReference>
<dbReference type="CDD" id="cd06238">
    <property type="entry name" value="M14-like"/>
    <property type="match status" value="1"/>
</dbReference>
<evidence type="ECO:0000256" key="6">
    <source>
        <dbReference type="ARBA" id="ARBA00023049"/>
    </source>
</evidence>
<comment type="similarity">
    <text evidence="2">Belongs to the peptidase M14 family.</text>
</comment>
<keyword evidence="3" id="KW-0645">Protease</keyword>
<gene>
    <name evidence="10" type="ORF">GCM10011342_08660</name>
</gene>
<dbReference type="EMBL" id="BMGH01000001">
    <property type="protein sequence ID" value="GGD01887.1"/>
    <property type="molecule type" value="Genomic_DNA"/>
</dbReference>
<dbReference type="PANTHER" id="PTHR11705">
    <property type="entry name" value="PROTEASE FAMILY M14 CARBOXYPEPTIDASE A,B"/>
    <property type="match status" value="1"/>
</dbReference>
<dbReference type="GO" id="GO:0006508">
    <property type="term" value="P:proteolysis"/>
    <property type="evidence" value="ECO:0007669"/>
    <property type="project" value="UniProtKB-KW"/>
</dbReference>
<dbReference type="Gene3D" id="3.40.50.880">
    <property type="match status" value="1"/>
</dbReference>
<keyword evidence="8" id="KW-0732">Signal</keyword>
<evidence type="ECO:0000313" key="10">
    <source>
        <dbReference type="EMBL" id="GGD01887.1"/>
    </source>
</evidence>
<keyword evidence="6" id="KW-0482">Metalloprotease</keyword>
<feature type="region of interest" description="Disordered" evidence="7">
    <location>
        <begin position="730"/>
        <end position="749"/>
    </location>
</feature>
<accession>A0A8J2Y3B4</accession>
<feature type="domain" description="Peptidase M14" evidence="9">
    <location>
        <begin position="57"/>
        <end position="346"/>
    </location>
</feature>
<dbReference type="SUPFAM" id="SSF53187">
    <property type="entry name" value="Zn-dependent exopeptidases"/>
    <property type="match status" value="1"/>
</dbReference>
<evidence type="ECO:0000313" key="11">
    <source>
        <dbReference type="Proteomes" id="UP000613582"/>
    </source>
</evidence>
<organism evidence="10 11">
    <name type="scientific">Aquisalinus flavus</name>
    <dbReference type="NCBI Taxonomy" id="1526572"/>
    <lineage>
        <taxon>Bacteria</taxon>
        <taxon>Pseudomonadati</taxon>
        <taxon>Pseudomonadota</taxon>
        <taxon>Alphaproteobacteria</taxon>
        <taxon>Parvularculales</taxon>
        <taxon>Parvularculaceae</taxon>
        <taxon>Aquisalinus</taxon>
    </lineage>
</organism>
<dbReference type="SMART" id="SM00631">
    <property type="entry name" value="Zn_pept"/>
    <property type="match status" value="1"/>
</dbReference>
<dbReference type="InterPro" id="IPR000834">
    <property type="entry name" value="Peptidase_M14"/>
</dbReference>
<dbReference type="RefSeq" id="WP_194420199.1">
    <property type="nucleotide sequence ID" value="NZ_BMGH01000001.1"/>
</dbReference>
<comment type="cofactor">
    <cofactor evidence="1">
        <name>Zn(2+)</name>
        <dbReference type="ChEBI" id="CHEBI:29105"/>
    </cofactor>
</comment>
<proteinExistence type="inferred from homology"/>
<evidence type="ECO:0000256" key="2">
    <source>
        <dbReference type="ARBA" id="ARBA00005988"/>
    </source>
</evidence>
<evidence type="ECO:0000256" key="3">
    <source>
        <dbReference type="ARBA" id="ARBA00022670"/>
    </source>
</evidence>
<evidence type="ECO:0000256" key="5">
    <source>
        <dbReference type="ARBA" id="ARBA00022833"/>
    </source>
</evidence>
<evidence type="ECO:0000259" key="9">
    <source>
        <dbReference type="SMART" id="SM00631"/>
    </source>
</evidence>
<evidence type="ECO:0000256" key="1">
    <source>
        <dbReference type="ARBA" id="ARBA00001947"/>
    </source>
</evidence>
<keyword evidence="4" id="KW-0378">Hydrolase</keyword>
<sequence>MHLIKSLIGAATATTLAATIATTAAGQTYPSAEYSDDIPTLEQVIGHDHGEDLTTPSEIVDYFQALEAADPSRMEVRSYGETWQGRDLTYAIISSPENMHRLDEIQADLSTLASGQALSDERLAETPAVVWLSYGVHGDEITPPDSGVFMAYHLLAADNDDLVDTILANTIVIIDPAQNPDGRNRFVQSFTSALGLEPQGDRYAAEHDQPWPRGRYNHYMFDLNRDWFAMTQPETQGKVAAVLEWHPVVYVDSHEMSGDSTYFFPPSADPFNPNITDDQRATQVRLGQSMARYFDRFGVPYFTREVYDAFYPGYGDMWPTLNGAVAMTFEQASPRGLVWQRRDGTELTYAEGVRNNVLASLATLETVARNKNDSLRDYGAYRRSAISAAQGASDRYHVLDLSSGRYEAERLARRLVAQGIEVQRAPAGSRHCGQAYEDGALIVDGAQPQGRLIRTLLNPSTSLPPDFIEEQERRRERDLGHELYDVTAWSLPLMDGIEARQCSQVALGSATMISADDPVPSMTASGGAYGQIVPWNDSGQARLVIAALRAGLQGRTTDEPFTKNGRVYPAGSVVFPAAGNPADMAAQLRAMADNIGAELVPMEDSWVEDGPNFGSAAFAVLKAPRIAMAWGEGTDATSAGNTRFVLERDLGLPVTPIRASSLARADLSGYDVLILPDQYGGLAGEIGRANAIKDFVRGGGVLVAISGSVGMLASEDYGLLSTRLEYAATPEEEKWKEEDEDGSRAPGTILQSDADYEAQIRSSEARPEDVPGVLVRAVANTDHWLAAGYDGANVLVTGADIYRPLNDGDGTNVFRFANADDMLLSGYLWEENRAQLAYKPFVMAQRQGDGLVIGFTQSPTTRAYLNGLNLLLANAVVLAPARVR</sequence>
<dbReference type="GO" id="GO:0005615">
    <property type="term" value="C:extracellular space"/>
    <property type="evidence" value="ECO:0007669"/>
    <property type="project" value="TreeGrafter"/>
</dbReference>
<dbReference type="SUPFAM" id="SSF52317">
    <property type="entry name" value="Class I glutamine amidotransferase-like"/>
    <property type="match status" value="1"/>
</dbReference>
<dbReference type="Gene3D" id="3.40.630.10">
    <property type="entry name" value="Zn peptidases"/>
    <property type="match status" value="1"/>
</dbReference>
<name>A0A8J2Y3B4_9PROT</name>
<feature type="chain" id="PRO_5035153326" evidence="8">
    <location>
        <begin position="18"/>
        <end position="884"/>
    </location>
</feature>
<comment type="caution">
    <text evidence="10">The sequence shown here is derived from an EMBL/GenBank/DDBJ whole genome shotgun (WGS) entry which is preliminary data.</text>
</comment>
<dbReference type="GO" id="GO:0004181">
    <property type="term" value="F:metallocarboxypeptidase activity"/>
    <property type="evidence" value="ECO:0007669"/>
    <property type="project" value="InterPro"/>
</dbReference>
<reference evidence="10" key="1">
    <citation type="journal article" date="2014" name="Int. J. Syst. Evol. Microbiol.">
        <title>Complete genome sequence of Corynebacterium casei LMG S-19264T (=DSM 44701T), isolated from a smear-ripened cheese.</title>
        <authorList>
            <consortium name="US DOE Joint Genome Institute (JGI-PGF)"/>
            <person name="Walter F."/>
            <person name="Albersmeier A."/>
            <person name="Kalinowski J."/>
            <person name="Ruckert C."/>
        </authorList>
    </citation>
    <scope>NUCLEOTIDE SEQUENCE</scope>
    <source>
        <strain evidence="10">CGMCC 1.12921</strain>
    </source>
</reference>
<keyword evidence="11" id="KW-1185">Reference proteome</keyword>
<dbReference type="AlphaFoldDB" id="A0A8J2Y3B4"/>
<dbReference type="Pfam" id="PF00246">
    <property type="entry name" value="Peptidase_M14"/>
    <property type="match status" value="1"/>
</dbReference>